<reference evidence="2 3" key="1">
    <citation type="submission" date="2019-03" db="EMBL/GenBank/DDBJ databases">
        <title>Genomic Encyclopedia of Type Strains, Phase IV (KMG-IV): sequencing the most valuable type-strain genomes for metagenomic binning, comparative biology and taxonomic classification.</title>
        <authorList>
            <person name="Goeker M."/>
        </authorList>
    </citation>
    <scope>NUCLEOTIDE SEQUENCE [LARGE SCALE GENOMIC DNA]</scope>
    <source>
        <strain evidence="2 3">DSM 21944</strain>
    </source>
</reference>
<name>A0A4R3LT05_9GAMM</name>
<feature type="compositionally biased region" description="Basic and acidic residues" evidence="1">
    <location>
        <begin position="25"/>
        <end position="42"/>
    </location>
</feature>
<evidence type="ECO:0000313" key="2">
    <source>
        <dbReference type="EMBL" id="TCT01407.1"/>
    </source>
</evidence>
<evidence type="ECO:0000256" key="1">
    <source>
        <dbReference type="SAM" id="MobiDB-lite"/>
    </source>
</evidence>
<feature type="compositionally biased region" description="Basic and acidic residues" evidence="1">
    <location>
        <begin position="1"/>
        <end position="11"/>
    </location>
</feature>
<feature type="region of interest" description="Disordered" evidence="1">
    <location>
        <begin position="1"/>
        <end position="54"/>
    </location>
</feature>
<organism evidence="2 3">
    <name type="scientific">Pseudofulvimonas gallinarii</name>
    <dbReference type="NCBI Taxonomy" id="634155"/>
    <lineage>
        <taxon>Bacteria</taxon>
        <taxon>Pseudomonadati</taxon>
        <taxon>Pseudomonadota</taxon>
        <taxon>Gammaproteobacteria</taxon>
        <taxon>Lysobacterales</taxon>
        <taxon>Rhodanobacteraceae</taxon>
        <taxon>Pseudofulvimonas</taxon>
    </lineage>
</organism>
<dbReference type="AlphaFoldDB" id="A0A4R3LT05"/>
<comment type="caution">
    <text evidence="2">The sequence shown here is derived from an EMBL/GenBank/DDBJ whole genome shotgun (WGS) entry which is preliminary data.</text>
</comment>
<gene>
    <name evidence="2" type="ORF">EDC25_101274</name>
</gene>
<feature type="region of interest" description="Disordered" evidence="1">
    <location>
        <begin position="156"/>
        <end position="176"/>
    </location>
</feature>
<accession>A0A4R3LT05</accession>
<proteinExistence type="predicted"/>
<dbReference type="Proteomes" id="UP000294599">
    <property type="component" value="Unassembled WGS sequence"/>
</dbReference>
<keyword evidence="3" id="KW-1185">Reference proteome</keyword>
<feature type="compositionally biased region" description="Polar residues" evidence="1">
    <location>
        <begin position="161"/>
        <end position="176"/>
    </location>
</feature>
<dbReference type="EMBL" id="SMAF01000001">
    <property type="protein sequence ID" value="TCT01407.1"/>
    <property type="molecule type" value="Genomic_DNA"/>
</dbReference>
<evidence type="ECO:0000313" key="3">
    <source>
        <dbReference type="Proteomes" id="UP000294599"/>
    </source>
</evidence>
<sequence length="176" mass="19393">MRSGISRDARQPDGCPGHAPYDVGALRRRDANPVPGCRRDSGGRVSTPASPTGRGMAFIARFPCRVCRLRRRSRLREPPTRQVLPTASRVRSRSGDRRAINPSMFSRARKKEPRVSGLNPSHRRVLCPNCRAAIARGAGPAGRYVPRTPCWRSHRGAMFPRSSSTVPLSEDSSIPT</sequence>
<protein>
    <submittedName>
        <fullName evidence="2">Uncharacterized protein</fullName>
    </submittedName>
</protein>